<evidence type="ECO:0000259" key="1">
    <source>
        <dbReference type="Pfam" id="PF13298"/>
    </source>
</evidence>
<feature type="domain" description="DNA ligase D 3'-phosphoesterase" evidence="1">
    <location>
        <begin position="8"/>
        <end position="107"/>
    </location>
</feature>
<dbReference type="InterPro" id="IPR014144">
    <property type="entry name" value="LigD_PE_domain"/>
</dbReference>
<dbReference type="PANTHER" id="PTHR39465:SF1">
    <property type="entry name" value="DNA LIGASE D 3'-PHOSPHOESTERASE DOMAIN-CONTAINING PROTEIN"/>
    <property type="match status" value="1"/>
</dbReference>
<keyword evidence="2" id="KW-0436">Ligase</keyword>
<gene>
    <name evidence="2" type="ORF">Enr10x_10360</name>
</gene>
<organism evidence="2 3">
    <name type="scientific">Gimesia panareensis</name>
    <dbReference type="NCBI Taxonomy" id="2527978"/>
    <lineage>
        <taxon>Bacteria</taxon>
        <taxon>Pseudomonadati</taxon>
        <taxon>Planctomycetota</taxon>
        <taxon>Planctomycetia</taxon>
        <taxon>Planctomycetales</taxon>
        <taxon>Planctomycetaceae</taxon>
        <taxon>Gimesia</taxon>
    </lineage>
</organism>
<dbReference type="EMBL" id="CP037421">
    <property type="protein sequence ID" value="QDT25739.1"/>
    <property type="molecule type" value="Genomic_DNA"/>
</dbReference>
<evidence type="ECO:0000313" key="3">
    <source>
        <dbReference type="Proteomes" id="UP000315647"/>
    </source>
</evidence>
<protein>
    <submittedName>
        <fullName evidence="2">ATP-dependent DNA ligase</fullName>
    </submittedName>
</protein>
<dbReference type="GO" id="GO:0016874">
    <property type="term" value="F:ligase activity"/>
    <property type="evidence" value="ECO:0007669"/>
    <property type="project" value="UniProtKB-KW"/>
</dbReference>
<dbReference type="RefSeq" id="WP_145448318.1">
    <property type="nucleotide sequence ID" value="NZ_CP037421.1"/>
</dbReference>
<dbReference type="Proteomes" id="UP000315647">
    <property type="component" value="Chromosome"/>
</dbReference>
<evidence type="ECO:0000313" key="2">
    <source>
        <dbReference type="EMBL" id="QDT25739.1"/>
    </source>
</evidence>
<dbReference type="AlphaFoldDB" id="A0A517Q276"/>
<proteinExistence type="predicted"/>
<keyword evidence="3" id="KW-1185">Reference proteome</keyword>
<dbReference type="Pfam" id="PF13298">
    <property type="entry name" value="LigD_N"/>
    <property type="match status" value="1"/>
</dbReference>
<dbReference type="PANTHER" id="PTHR39465">
    <property type="entry name" value="DNA LIGASE D, 3'-PHOSPHOESTERASE DOMAIN"/>
    <property type="match status" value="1"/>
</dbReference>
<accession>A0A517Q276</accession>
<sequence>MQQYVILRHDHPELHWDLMLEEGDVLKTWRLPQPPEIDPALDESSLDLTAEELPDHRLVYLEYEGPVSGDRGEVTRWDRGTFTLLERSEDQLVALLTGEELAGRITLKKTDQEHQWSLNYTAFF</sequence>
<reference evidence="2 3" key="1">
    <citation type="submission" date="2019-03" db="EMBL/GenBank/DDBJ databases">
        <title>Deep-cultivation of Planctomycetes and their phenomic and genomic characterization uncovers novel biology.</title>
        <authorList>
            <person name="Wiegand S."/>
            <person name="Jogler M."/>
            <person name="Boedeker C."/>
            <person name="Pinto D."/>
            <person name="Vollmers J."/>
            <person name="Rivas-Marin E."/>
            <person name="Kohn T."/>
            <person name="Peeters S.H."/>
            <person name="Heuer A."/>
            <person name="Rast P."/>
            <person name="Oberbeckmann S."/>
            <person name="Bunk B."/>
            <person name="Jeske O."/>
            <person name="Meyerdierks A."/>
            <person name="Storesund J.E."/>
            <person name="Kallscheuer N."/>
            <person name="Luecker S."/>
            <person name="Lage O.M."/>
            <person name="Pohl T."/>
            <person name="Merkel B.J."/>
            <person name="Hornburger P."/>
            <person name="Mueller R.-W."/>
            <person name="Bruemmer F."/>
            <person name="Labrenz M."/>
            <person name="Spormann A.M."/>
            <person name="Op den Camp H."/>
            <person name="Overmann J."/>
            <person name="Amann R."/>
            <person name="Jetten M.S.M."/>
            <person name="Mascher T."/>
            <person name="Medema M.H."/>
            <person name="Devos D.P."/>
            <person name="Kaster A.-K."/>
            <person name="Ovreas L."/>
            <person name="Rohde M."/>
            <person name="Galperin M.Y."/>
            <person name="Jogler C."/>
        </authorList>
    </citation>
    <scope>NUCLEOTIDE SEQUENCE [LARGE SCALE GENOMIC DNA]</scope>
    <source>
        <strain evidence="2 3">Enr10</strain>
    </source>
</reference>
<name>A0A517Q276_9PLAN</name>